<dbReference type="InterPro" id="IPR011600">
    <property type="entry name" value="Pept_C14_caspase"/>
</dbReference>
<name>A0ABU9L1M3_9FLAO</name>
<comment type="caution">
    <text evidence="2">The sequence shown here is derived from an EMBL/GenBank/DDBJ whole genome shotgun (WGS) entry which is preliminary data.</text>
</comment>
<dbReference type="Proteomes" id="UP001474120">
    <property type="component" value="Unassembled WGS sequence"/>
</dbReference>
<organism evidence="2 3">
    <name type="scientific">Lutimonas vermicola</name>
    <dbReference type="NCBI Taxonomy" id="414288"/>
    <lineage>
        <taxon>Bacteria</taxon>
        <taxon>Pseudomonadati</taxon>
        <taxon>Bacteroidota</taxon>
        <taxon>Flavobacteriia</taxon>
        <taxon>Flavobacteriales</taxon>
        <taxon>Flavobacteriaceae</taxon>
        <taxon>Lutimonas</taxon>
    </lineage>
</organism>
<dbReference type="EMBL" id="JBCDNA010000001">
    <property type="protein sequence ID" value="MEL4454900.1"/>
    <property type="molecule type" value="Genomic_DNA"/>
</dbReference>
<dbReference type="PANTHER" id="PTHR48104">
    <property type="entry name" value="METACASPASE-4"/>
    <property type="match status" value="1"/>
</dbReference>
<dbReference type="RefSeq" id="WP_342158612.1">
    <property type="nucleotide sequence ID" value="NZ_JBCDNA010000001.1"/>
</dbReference>
<feature type="domain" description="Peptidase C14 caspase" evidence="1">
    <location>
        <begin position="9"/>
        <end position="265"/>
    </location>
</feature>
<dbReference type="InterPro" id="IPR029030">
    <property type="entry name" value="Caspase-like_dom_sf"/>
</dbReference>
<gene>
    <name evidence="2" type="ORF">AABB81_03270</name>
</gene>
<accession>A0ABU9L1M3</accession>
<dbReference type="Pfam" id="PF00656">
    <property type="entry name" value="Peptidase_C14"/>
    <property type="match status" value="1"/>
</dbReference>
<evidence type="ECO:0000313" key="3">
    <source>
        <dbReference type="Proteomes" id="UP001474120"/>
    </source>
</evidence>
<reference evidence="2 3" key="1">
    <citation type="submission" date="2024-04" db="EMBL/GenBank/DDBJ databases">
        <title>whole genome sequencing of Lutimonas vermicola strain IMCC1616.</title>
        <authorList>
            <person name="Bae S.S."/>
        </authorList>
    </citation>
    <scope>NUCLEOTIDE SEQUENCE [LARGE SCALE GENOMIC DNA]</scope>
    <source>
        <strain evidence="2 3">IMCC1616</strain>
    </source>
</reference>
<protein>
    <submittedName>
        <fullName evidence="2">Caspase family protein</fullName>
    </submittedName>
</protein>
<dbReference type="SUPFAM" id="SSF52129">
    <property type="entry name" value="Caspase-like"/>
    <property type="match status" value="1"/>
</dbReference>
<evidence type="ECO:0000259" key="1">
    <source>
        <dbReference type="Pfam" id="PF00656"/>
    </source>
</evidence>
<evidence type="ECO:0000313" key="2">
    <source>
        <dbReference type="EMBL" id="MEL4454900.1"/>
    </source>
</evidence>
<keyword evidence="3" id="KW-1185">Reference proteome</keyword>
<proteinExistence type="predicted"/>
<dbReference type="PANTHER" id="PTHR48104:SF30">
    <property type="entry name" value="METACASPASE-1"/>
    <property type="match status" value="1"/>
</dbReference>
<dbReference type="InterPro" id="IPR050452">
    <property type="entry name" value="Metacaspase"/>
</dbReference>
<sequence length="683" mass="78457">MPRKLYSFLVGVDKYPKPGDLSGCVNDVRKIEHYLTNLNNSFYDEIVDPMVLTDEEGNRKNIIKQLQKQVKKLGSQDTLLFYFSGHGVNEISNDLFYDNYNGLIQTLYCYPPENPKEDNKLANKELRYIFGQCVKGAHILTVFDCCHSGDMTRSMEKDRKMKAASIRPFDERDYKDFIFSKQTTADELRTKDFNQIFPDNNIVTLSACLSSERAWEYNGGGTFTNSLIKTLESSNSAISYADLLKQIELHVRSTTYEKQTPTISILGDRKYDQLTSWLRLNGDKMKKGKSFIQYNDKTGWMFSKGKMHGVATGDTVTIRTSKSQTTDLKIKDVNLIDSVIDQGDIEHVNIDRKKIYAVIRETIHKKKPVLGIHHIDGPDTFFQQIESILKKDDSIDYSTVLGQCDYHVNIFNGLLYFSFPDATYQPLNRQFDLVKNKGQTNSLISYFENNLPTICNWFHFKNLEIQDDFQEIPVSIEVKTDDTEYRDVTNGCFEMKPQGRISGNCLGSKYDIKVSNESNDNIYVTLLAAYHSLHEISAVDGKTFEILPGKSKIFKNYMQIDPYQEIYNWEEERVYLKFLVNNYGEITQEIASLSQDGFLAPLTHRGESRGGGSIEEIENPVKNAIYSAELILLNDSVNKISGELESNFSWYIKNKQVFPFIEKLYPKKALKLENDKAHDVTME</sequence>
<dbReference type="Gene3D" id="3.40.50.1460">
    <property type="match status" value="1"/>
</dbReference>